<dbReference type="AlphaFoldDB" id="A0A8D8LDU5"/>
<accession>A0A8D8LDU5</accession>
<dbReference type="PANTHER" id="PTHR15715">
    <property type="entry name" value="CENTROSOMAL PROTEIN OF 170 KDA"/>
    <property type="match status" value="1"/>
</dbReference>
<feature type="compositionally biased region" description="Polar residues" evidence="2">
    <location>
        <begin position="743"/>
        <end position="754"/>
    </location>
</feature>
<proteinExistence type="predicted"/>
<feature type="compositionally biased region" description="Polar residues" evidence="2">
    <location>
        <begin position="721"/>
        <end position="737"/>
    </location>
</feature>
<keyword evidence="3" id="KW-0812">Transmembrane</keyword>
<dbReference type="InterPro" id="IPR000253">
    <property type="entry name" value="FHA_dom"/>
</dbReference>
<sequence>MVAISHNNMAGTAILTCRSNSHPFTERKLILENTPNKNAALKIGRSIARTKVAPSNGIFDCKVLSRNHALIWYYNGKFYLQDTKSSNGTFVNNQRLSKTNEESPPHELCSGDVVQFGVDVIETNRNTPVTHGCIIATIKLFLPDGKEAKASPSSMLISSMPLEELYQLNTFIQEALQRENILENKLSKLQNIIIDLKKAADVSWTALIQEDRLLSRVEFLESQLAAYSKSFTDDKLRDEIKLLHKDKSMYENQLKEVMKKMLAEKVEVMQKCQDTERKLMNVENECSNLQEMIDINRGELEEVIKKYQDQVNKNKEFECTINQLLNSNQEKSNTLEKLQYETLQAQKQLDAFTLKDNLMHDKLKTYYLNFHMIKEKMTNIKNELGSETKVDQNVLVKYFDDVHEIMTQFDEYFLRFSESDSSGLNSIEDIEKVTNDLKEQLHTAQDEQMSLQEIVNRNEVQLTYLEQSKYLHVDKIAGLELQLEKLKQNYNSELNFENDKLGKAYNCDSMLISDEKTVGGNQKDVNIVDVNNQYNSEKDFLCINKEIEESSRKIEDINNEISKCTNEVVDAKNCLVKNEKWVINLQEQFSLLEKSKETLLISLKLNSAESKNNASLQGQLNEALDKIKKFKEEHTKMTQEIESLKEKLKHSEDNEDKLTDEYERMKSVLKSYQNVLPSIVQSKSSNNNDNTLEESQLSVEQEITQDSVSTIRSEPIDETEPSSTISSKVSEQTTIDTTDCDGNETNQDVNETEDNSISLSMLQSLHLHPRPSPTISSTTLVNEPLDQGDSSPIDSPESDPPTIPNDDDTDDSSSEMTDSSTLIRIRKPKLTVVPSGDNAVKLHMSASCQTLTEFQICTIESHKLHEESFLYQVTHYFNNVDELSPLSLLGIIVMFLGILTPIMYSFENILSHITATYDPQ</sequence>
<dbReference type="InterPro" id="IPR008984">
    <property type="entry name" value="SMAD_FHA_dom_sf"/>
</dbReference>
<feature type="coiled-coil region" evidence="1">
    <location>
        <begin position="613"/>
        <end position="675"/>
    </location>
</feature>
<evidence type="ECO:0000256" key="3">
    <source>
        <dbReference type="SAM" id="Phobius"/>
    </source>
</evidence>
<feature type="region of interest" description="Disordered" evidence="2">
    <location>
        <begin position="767"/>
        <end position="821"/>
    </location>
</feature>
<feature type="coiled-coil region" evidence="1">
    <location>
        <begin position="240"/>
        <end position="341"/>
    </location>
</feature>
<dbReference type="SUPFAM" id="SSF49879">
    <property type="entry name" value="SMAD/FHA domain"/>
    <property type="match status" value="1"/>
</dbReference>
<feature type="coiled-coil region" evidence="1">
    <location>
        <begin position="540"/>
        <end position="567"/>
    </location>
</feature>
<keyword evidence="3" id="KW-0472">Membrane</keyword>
<dbReference type="CDD" id="cd22679">
    <property type="entry name" value="FHA_SLMAP"/>
    <property type="match status" value="1"/>
</dbReference>
<evidence type="ECO:0000256" key="1">
    <source>
        <dbReference type="SAM" id="Coils"/>
    </source>
</evidence>
<dbReference type="Pfam" id="PF00498">
    <property type="entry name" value="FHA"/>
    <property type="match status" value="1"/>
</dbReference>
<reference evidence="5" key="1">
    <citation type="submission" date="2021-05" db="EMBL/GenBank/DDBJ databases">
        <authorList>
            <person name="Alioto T."/>
            <person name="Alioto T."/>
            <person name="Gomez Garrido J."/>
        </authorList>
    </citation>
    <scope>NUCLEOTIDE SEQUENCE</scope>
</reference>
<keyword evidence="3" id="KW-1133">Transmembrane helix</keyword>
<dbReference type="Gene3D" id="2.60.200.20">
    <property type="match status" value="1"/>
</dbReference>
<dbReference type="EMBL" id="HBUF01010608">
    <property type="protein sequence ID" value="CAG6608194.1"/>
    <property type="molecule type" value="Transcribed_RNA"/>
</dbReference>
<evidence type="ECO:0000313" key="5">
    <source>
        <dbReference type="EMBL" id="CAG6608194.1"/>
    </source>
</evidence>
<dbReference type="PROSITE" id="PS50006">
    <property type="entry name" value="FHA_DOMAIN"/>
    <property type="match status" value="1"/>
</dbReference>
<evidence type="ECO:0000256" key="2">
    <source>
        <dbReference type="SAM" id="MobiDB-lite"/>
    </source>
</evidence>
<dbReference type="EMBL" id="HBUF01010607">
    <property type="protein sequence ID" value="CAG6608193.1"/>
    <property type="molecule type" value="Transcribed_RNA"/>
</dbReference>
<dbReference type="CDD" id="cd21911">
    <property type="entry name" value="CC1_SLMAP"/>
    <property type="match status" value="1"/>
</dbReference>
<evidence type="ECO:0000259" key="4">
    <source>
        <dbReference type="PROSITE" id="PS50006"/>
    </source>
</evidence>
<organism evidence="5">
    <name type="scientific">Cacopsylla melanoneura</name>
    <dbReference type="NCBI Taxonomy" id="428564"/>
    <lineage>
        <taxon>Eukaryota</taxon>
        <taxon>Metazoa</taxon>
        <taxon>Ecdysozoa</taxon>
        <taxon>Arthropoda</taxon>
        <taxon>Hexapoda</taxon>
        <taxon>Insecta</taxon>
        <taxon>Pterygota</taxon>
        <taxon>Neoptera</taxon>
        <taxon>Paraneoptera</taxon>
        <taxon>Hemiptera</taxon>
        <taxon>Sternorrhyncha</taxon>
        <taxon>Psylloidea</taxon>
        <taxon>Psyllidae</taxon>
        <taxon>Psyllinae</taxon>
        <taxon>Cacopsylla</taxon>
    </lineage>
</organism>
<feature type="transmembrane region" description="Helical" evidence="3">
    <location>
        <begin position="886"/>
        <end position="906"/>
    </location>
</feature>
<feature type="domain" description="FHA" evidence="4">
    <location>
        <begin position="41"/>
        <end position="96"/>
    </location>
</feature>
<feature type="compositionally biased region" description="Polar residues" evidence="2">
    <location>
        <begin position="680"/>
        <end position="712"/>
    </location>
</feature>
<feature type="region of interest" description="Disordered" evidence="2">
    <location>
        <begin position="680"/>
        <end position="754"/>
    </location>
</feature>
<keyword evidence="1" id="KW-0175">Coiled coil</keyword>
<dbReference type="InterPro" id="IPR051176">
    <property type="entry name" value="Cent_Immune-Sig_Mod"/>
</dbReference>
<dbReference type="SMART" id="SM00240">
    <property type="entry name" value="FHA"/>
    <property type="match status" value="1"/>
</dbReference>
<feature type="coiled-coil region" evidence="1">
    <location>
        <begin position="172"/>
        <end position="199"/>
    </location>
</feature>
<dbReference type="PANTHER" id="PTHR15715:SF37">
    <property type="entry name" value="LD47843P"/>
    <property type="match status" value="1"/>
</dbReference>
<protein>
    <submittedName>
        <fullName evidence="5">Sarcolemmal membrane-associated protein</fullName>
    </submittedName>
</protein>
<name>A0A8D8LDU5_9HEMI</name>